<dbReference type="SUPFAM" id="SSF56281">
    <property type="entry name" value="Metallo-hydrolase/oxidoreductase"/>
    <property type="match status" value="1"/>
</dbReference>
<feature type="binding site" evidence="8">
    <location>
        <position position="64"/>
    </location>
    <ligand>
        <name>Zn(2+)</name>
        <dbReference type="ChEBI" id="CHEBI:29105"/>
        <label>1</label>
        <note>catalytic</note>
    </ligand>
</feature>
<feature type="binding site" evidence="8">
    <location>
        <position position="210"/>
    </location>
    <ligand>
        <name>Zn(2+)</name>
        <dbReference type="ChEBI" id="CHEBI:29105"/>
        <label>1</label>
        <note>catalytic</note>
    </ligand>
</feature>
<dbReference type="NCBIfam" id="NF000801">
    <property type="entry name" value="PRK00055.1-3"/>
    <property type="match status" value="1"/>
</dbReference>
<reference evidence="9 10" key="2">
    <citation type="journal article" date="2022" name="Mar. Drugs">
        <title>Bioassay-Guided Fractionation Leads to the Detection of Cholic Acid Generated by the Rare Thalassomonas sp.</title>
        <authorList>
            <person name="Pheiffer F."/>
            <person name="Schneider Y.K."/>
            <person name="Hansen E.H."/>
            <person name="Andersen J.H."/>
            <person name="Isaksson J."/>
            <person name="Busche T."/>
            <person name="R C."/>
            <person name="Kalinowski J."/>
            <person name="Zyl L.V."/>
            <person name="Trindade M."/>
        </authorList>
    </citation>
    <scope>NUCLEOTIDE SEQUENCE [LARGE SCALE GENOMIC DNA]</scope>
    <source>
        <strain evidence="9 10">A5K-106</strain>
    </source>
</reference>
<evidence type="ECO:0000256" key="7">
    <source>
        <dbReference type="ARBA" id="ARBA00022833"/>
    </source>
</evidence>
<feature type="binding site" evidence="8">
    <location>
        <position position="140"/>
    </location>
    <ligand>
        <name>Zn(2+)</name>
        <dbReference type="ChEBI" id="CHEBI:29105"/>
        <label>1</label>
        <note>catalytic</note>
    </ligand>
</feature>
<comment type="function">
    <text evidence="8">Zinc phosphodiesterase, which displays some tRNA 3'-processing endonuclease activity. Probably involved in tRNA maturation, by removing a 3'-trailer from precursor tRNA.</text>
</comment>
<gene>
    <name evidence="8" type="primary">rnz</name>
    <name evidence="9" type="ORF">SG35_004725</name>
</gene>
<accession>A0AAF0C4F3</accession>
<evidence type="ECO:0000256" key="4">
    <source>
        <dbReference type="ARBA" id="ARBA00022723"/>
    </source>
</evidence>
<evidence type="ECO:0000256" key="1">
    <source>
        <dbReference type="ARBA" id="ARBA00011738"/>
    </source>
</evidence>
<dbReference type="GO" id="GO:0042781">
    <property type="term" value="F:3'-tRNA processing endoribonuclease activity"/>
    <property type="evidence" value="ECO:0007669"/>
    <property type="project" value="UniProtKB-UniRule"/>
</dbReference>
<dbReference type="EMBL" id="CP059735">
    <property type="protein sequence ID" value="WDD99970.1"/>
    <property type="molecule type" value="Genomic_DNA"/>
</dbReference>
<dbReference type="Gene3D" id="3.60.15.10">
    <property type="entry name" value="Ribonuclease Z/Hydroxyacylglutathione hydrolase-like"/>
    <property type="match status" value="1"/>
</dbReference>
<dbReference type="Pfam" id="PF23023">
    <property type="entry name" value="Anti-Pycsar_Apyc1"/>
    <property type="match status" value="1"/>
</dbReference>
<reference evidence="9 10" key="1">
    <citation type="journal article" date="2015" name="Genome Announc.">
        <title>Draft Genome Sequences of Marine Isolates of Thalassomonas viridans and Thalassomonas actiniarum.</title>
        <authorList>
            <person name="Olonade I."/>
            <person name="van Zyl L.J."/>
            <person name="Trindade M."/>
        </authorList>
    </citation>
    <scope>NUCLEOTIDE SEQUENCE [LARGE SCALE GENOMIC DNA]</scope>
    <source>
        <strain evidence="9 10">A5K-106</strain>
    </source>
</reference>
<comment type="cofactor">
    <cofactor evidence="8">
        <name>Zn(2+)</name>
        <dbReference type="ChEBI" id="CHEBI:29105"/>
    </cofactor>
    <text evidence="8">Binds 2 Zn(2+) ions.</text>
</comment>
<proteinExistence type="inferred from homology"/>
<feature type="binding site" evidence="8">
    <location>
        <position position="210"/>
    </location>
    <ligand>
        <name>Zn(2+)</name>
        <dbReference type="ChEBI" id="CHEBI:29105"/>
        <label>2</label>
        <note>catalytic</note>
    </ligand>
</feature>
<keyword evidence="2 8" id="KW-0819">tRNA processing</keyword>
<evidence type="ECO:0000256" key="5">
    <source>
        <dbReference type="ARBA" id="ARBA00022759"/>
    </source>
</evidence>
<keyword evidence="4 8" id="KW-0479">Metal-binding</keyword>
<dbReference type="GO" id="GO:0008270">
    <property type="term" value="F:zinc ion binding"/>
    <property type="evidence" value="ECO:0007669"/>
    <property type="project" value="UniProtKB-UniRule"/>
</dbReference>
<evidence type="ECO:0000256" key="3">
    <source>
        <dbReference type="ARBA" id="ARBA00022722"/>
    </source>
</evidence>
<comment type="subunit">
    <text evidence="1 8">Homodimer.</text>
</comment>
<name>A0AAF0C4F3_9GAMM</name>
<feature type="binding site" evidence="8">
    <location>
        <position position="62"/>
    </location>
    <ligand>
        <name>Zn(2+)</name>
        <dbReference type="ChEBI" id="CHEBI:29105"/>
        <label>1</label>
        <note>catalytic</note>
    </ligand>
</feature>
<keyword evidence="10" id="KW-1185">Reference proteome</keyword>
<keyword evidence="7 8" id="KW-0862">Zinc</keyword>
<evidence type="ECO:0000256" key="2">
    <source>
        <dbReference type="ARBA" id="ARBA00022694"/>
    </source>
</evidence>
<feature type="binding site" evidence="8">
    <location>
        <position position="67"/>
    </location>
    <ligand>
        <name>Zn(2+)</name>
        <dbReference type="ChEBI" id="CHEBI:29105"/>
        <label>2</label>
        <note>catalytic</note>
    </ligand>
</feature>
<dbReference type="Proteomes" id="UP000032568">
    <property type="component" value="Chromosome"/>
</dbReference>
<keyword evidence="5 8" id="KW-0255">Endonuclease</keyword>
<comment type="catalytic activity">
    <reaction evidence="8">
        <text>Endonucleolytic cleavage of RNA, removing extra 3' nucleotides from tRNA precursor, generating 3' termini of tRNAs. A 3'-hydroxy group is left at the tRNA terminus and a 5'-phosphoryl group is left at the trailer molecule.</text>
        <dbReference type="EC" id="3.1.26.11"/>
    </reaction>
</comment>
<keyword evidence="3 8" id="KW-0540">Nuclease</keyword>
<dbReference type="EC" id="3.1.26.11" evidence="8"/>
<dbReference type="AlphaFoldDB" id="A0AAF0C4F3"/>
<keyword evidence="6 8" id="KW-0378">Hydrolase</keyword>
<dbReference type="RefSeq" id="WP_044831804.1">
    <property type="nucleotide sequence ID" value="NZ_CP059735.1"/>
</dbReference>
<dbReference type="KEGG" id="tact:SG35_004725"/>
<feature type="active site" description="Proton acceptor" evidence="8">
    <location>
        <position position="66"/>
    </location>
</feature>
<evidence type="ECO:0000256" key="8">
    <source>
        <dbReference type="HAMAP-Rule" id="MF_01818"/>
    </source>
</evidence>
<feature type="binding site" evidence="8">
    <location>
        <position position="66"/>
    </location>
    <ligand>
        <name>Zn(2+)</name>
        <dbReference type="ChEBI" id="CHEBI:29105"/>
        <label>2</label>
        <note>catalytic</note>
    </ligand>
</feature>
<dbReference type="HAMAP" id="MF_01818">
    <property type="entry name" value="RNase_Z_BN"/>
    <property type="match status" value="1"/>
</dbReference>
<sequence length="319" mass="34923">MELIFLGTSSGTPTKTRNVSATAVKAPNAKHWCLVDCGEGTQHQILRTKLSLNSLQAIFITHVHGDHCYGLPGLLASAAMAGRTEKLYLVGPAEIEAFVSAVCTLTELYLPYEIVFIDSATLNEHRPELELSVTAVKLSHRVPSHAFSFCYQSDERKLDLEKLKAADIKPGPHWGELQSGKDIMLDGETILADDYLLPKAKAQKIIICGDNDQPDLLSDEIKSADVLVHEATYTYDIAQKVGPGPMHSSAKIVAEFAGKHRVDNLVLTHFSARYQNDTGSSPSILDVELEARAHYDGNLMLASDFDHYRLGKNGVLGKL</sequence>
<dbReference type="PANTHER" id="PTHR46018">
    <property type="entry name" value="ZINC PHOSPHODIESTERASE ELAC PROTEIN 1"/>
    <property type="match status" value="1"/>
</dbReference>
<protein>
    <recommendedName>
        <fullName evidence="8">Ribonuclease Z</fullName>
        <shortName evidence="8">RNase Z</shortName>
        <ecNumber evidence="8">3.1.26.11</ecNumber>
    </recommendedName>
    <alternativeName>
        <fullName evidence="8">tRNA 3 endonuclease</fullName>
    </alternativeName>
    <alternativeName>
        <fullName evidence="8">tRNase Z</fullName>
    </alternativeName>
</protein>
<dbReference type="CDD" id="cd07717">
    <property type="entry name" value="RNaseZ_ZiPD-like_MBL-fold"/>
    <property type="match status" value="1"/>
</dbReference>
<feature type="binding site" evidence="8">
    <location>
        <position position="269"/>
    </location>
    <ligand>
        <name>Zn(2+)</name>
        <dbReference type="ChEBI" id="CHEBI:29105"/>
        <label>2</label>
        <note>catalytic</note>
    </ligand>
</feature>
<evidence type="ECO:0000256" key="6">
    <source>
        <dbReference type="ARBA" id="ARBA00022801"/>
    </source>
</evidence>
<dbReference type="InterPro" id="IPR013471">
    <property type="entry name" value="RNase_Z/BN"/>
</dbReference>
<organism evidence="9 10">
    <name type="scientific">Thalassomonas actiniarum</name>
    <dbReference type="NCBI Taxonomy" id="485447"/>
    <lineage>
        <taxon>Bacteria</taxon>
        <taxon>Pseudomonadati</taxon>
        <taxon>Pseudomonadota</taxon>
        <taxon>Gammaproteobacteria</taxon>
        <taxon>Alteromonadales</taxon>
        <taxon>Colwelliaceae</taxon>
        <taxon>Thalassomonas</taxon>
    </lineage>
</organism>
<evidence type="ECO:0000313" key="9">
    <source>
        <dbReference type="EMBL" id="WDD99970.1"/>
    </source>
</evidence>
<dbReference type="PANTHER" id="PTHR46018:SF2">
    <property type="entry name" value="ZINC PHOSPHODIESTERASE ELAC PROTEIN 1"/>
    <property type="match status" value="1"/>
</dbReference>
<evidence type="ECO:0000313" key="10">
    <source>
        <dbReference type="Proteomes" id="UP000032568"/>
    </source>
</evidence>
<dbReference type="InterPro" id="IPR036866">
    <property type="entry name" value="RibonucZ/Hydroxyglut_hydro"/>
</dbReference>
<comment type="similarity">
    <text evidence="8">Belongs to the RNase Z family.</text>
</comment>